<evidence type="ECO:0000259" key="5">
    <source>
        <dbReference type="SMART" id="SM00829"/>
    </source>
</evidence>
<dbReference type="Proteomes" id="UP000236509">
    <property type="component" value="Unassembled WGS sequence"/>
</dbReference>
<comment type="cofactor">
    <cofactor evidence="4">
        <name>Zn(2+)</name>
        <dbReference type="ChEBI" id="CHEBI:29105"/>
    </cofactor>
</comment>
<dbReference type="Gene3D" id="3.40.50.720">
    <property type="entry name" value="NAD(P)-binding Rossmann-like Domain"/>
    <property type="match status" value="1"/>
</dbReference>
<dbReference type="Pfam" id="PF00107">
    <property type="entry name" value="ADH_zinc_N"/>
    <property type="match status" value="1"/>
</dbReference>
<dbReference type="PANTHER" id="PTHR43401">
    <property type="entry name" value="L-THREONINE 3-DEHYDROGENASE"/>
    <property type="match status" value="1"/>
</dbReference>
<dbReference type="SUPFAM" id="SSF51735">
    <property type="entry name" value="NAD(P)-binding Rossmann-fold domains"/>
    <property type="match status" value="1"/>
</dbReference>
<evidence type="ECO:0000313" key="6">
    <source>
        <dbReference type="EMBL" id="CRI20583.1"/>
    </source>
</evidence>
<dbReference type="InterPro" id="IPR011032">
    <property type="entry name" value="GroES-like_sf"/>
</dbReference>
<dbReference type="PANTHER" id="PTHR43401:SF2">
    <property type="entry name" value="L-THREONINE 3-DEHYDROGENASE"/>
    <property type="match status" value="1"/>
</dbReference>
<keyword evidence="1 4" id="KW-0479">Metal-binding</keyword>
<accession>A0A7U7JS92</accession>
<dbReference type="Pfam" id="PF08240">
    <property type="entry name" value="ADH_N"/>
    <property type="match status" value="1"/>
</dbReference>
<dbReference type="InterPro" id="IPR036291">
    <property type="entry name" value="NAD(P)-bd_dom_sf"/>
</dbReference>
<organism evidence="6 7">
    <name type="scientific">Staphylococcus argenteus</name>
    <dbReference type="NCBI Taxonomy" id="985002"/>
    <lineage>
        <taxon>Bacteria</taxon>
        <taxon>Bacillati</taxon>
        <taxon>Bacillota</taxon>
        <taxon>Bacilli</taxon>
        <taxon>Bacillales</taxon>
        <taxon>Staphylococcaceae</taxon>
        <taxon>Staphylococcus</taxon>
    </lineage>
</organism>
<keyword evidence="2 4" id="KW-0862">Zinc</keyword>
<sequence>MFVVKALVKTKEGHGNLELLDKEVATPLDDKVKIKVHYAGICGTDIHTFEGHYKVNFPVTLGHEFSGEIIEVGEDVKDFKVGDRVTSETTFYVCNECDYCKSKDYNLCNHRKGIGTQVDGAFTNYVIAREESLHHIPDAVSYQSAAMTEPLACAHHGVSKIQVNSGDVAVVMGPGPIGLLVAQVLKSKDAVVVVTGLDNDKVRLDKAEQLQMDYVVNLQQTDLKTYIDNLTDGYGADVVVECSGAVPAARQGLDILRKKGSYSQIGIFKDAEIPFDMEKVIQKELTVVGSRSQKPADWEPSLQLMADGLVDAEALVTNVYDISQWDDAYHHLKSGEGIKALLKPLDFDNK</sequence>
<dbReference type="Gene3D" id="3.90.180.10">
    <property type="entry name" value="Medium-chain alcohol dehydrogenases, catalytic domain"/>
    <property type="match status" value="1"/>
</dbReference>
<comment type="caution">
    <text evidence="6">The sequence shown here is derived from an EMBL/GenBank/DDBJ whole genome shotgun (WGS) entry which is preliminary data.</text>
</comment>
<evidence type="ECO:0000256" key="1">
    <source>
        <dbReference type="ARBA" id="ARBA00022723"/>
    </source>
</evidence>
<name>A0A7U7JS92_9STAP</name>
<comment type="similarity">
    <text evidence="4">Belongs to the zinc-containing alcohol dehydrogenase family.</text>
</comment>
<dbReference type="InterPro" id="IPR002328">
    <property type="entry name" value="ADH_Zn_CS"/>
</dbReference>
<keyword evidence="7" id="KW-1185">Reference proteome</keyword>
<evidence type="ECO:0000256" key="3">
    <source>
        <dbReference type="ARBA" id="ARBA00023002"/>
    </source>
</evidence>
<feature type="domain" description="Enoyl reductase (ER)" evidence="5">
    <location>
        <begin position="13"/>
        <end position="342"/>
    </location>
</feature>
<dbReference type="InterPro" id="IPR020843">
    <property type="entry name" value="ER"/>
</dbReference>
<evidence type="ECO:0000256" key="4">
    <source>
        <dbReference type="RuleBase" id="RU361277"/>
    </source>
</evidence>
<dbReference type="InterPro" id="IPR013149">
    <property type="entry name" value="ADH-like_C"/>
</dbReference>
<dbReference type="InterPro" id="IPR013154">
    <property type="entry name" value="ADH-like_N"/>
</dbReference>
<protein>
    <submittedName>
        <fullName evidence="6">Sorbitol dehydrogenase</fullName>
        <ecNumber evidence="6">1.1.1.14</ecNumber>
    </submittedName>
</protein>
<dbReference type="SUPFAM" id="SSF50129">
    <property type="entry name" value="GroES-like"/>
    <property type="match status" value="1"/>
</dbReference>
<evidence type="ECO:0000256" key="2">
    <source>
        <dbReference type="ARBA" id="ARBA00022833"/>
    </source>
</evidence>
<gene>
    <name evidence="6" type="primary">gutB</name>
    <name evidence="6" type="ORF">BN1326_30107</name>
</gene>
<reference evidence="6 7" key="1">
    <citation type="submission" date="2015-04" db="EMBL/GenBank/DDBJ databases">
        <authorList>
            <person name="Cao L."/>
            <person name="Gao C.H."/>
        </authorList>
    </citation>
    <scope>NUCLEOTIDE SEQUENCE [LARGE SCALE GENOMIC DNA]</scope>
    <source>
        <strain evidence="6 7">SH3</strain>
    </source>
</reference>
<proteinExistence type="inferred from homology"/>
<dbReference type="PROSITE" id="PS00059">
    <property type="entry name" value="ADH_ZINC"/>
    <property type="match status" value="1"/>
</dbReference>
<dbReference type="AlphaFoldDB" id="A0A7U7JS92"/>
<dbReference type="SMART" id="SM00829">
    <property type="entry name" value="PKS_ER"/>
    <property type="match status" value="1"/>
</dbReference>
<dbReference type="EC" id="1.1.1.14" evidence="6"/>
<dbReference type="GO" id="GO:0003939">
    <property type="term" value="F:L-iditol 2-dehydrogenase (NAD+) activity"/>
    <property type="evidence" value="ECO:0007669"/>
    <property type="project" value="UniProtKB-EC"/>
</dbReference>
<dbReference type="GO" id="GO:0008270">
    <property type="term" value="F:zinc ion binding"/>
    <property type="evidence" value="ECO:0007669"/>
    <property type="project" value="InterPro"/>
</dbReference>
<dbReference type="CDD" id="cd08258">
    <property type="entry name" value="Zn_ADH4"/>
    <property type="match status" value="1"/>
</dbReference>
<dbReference type="EMBL" id="CVOU01000015">
    <property type="protein sequence ID" value="CRI20583.1"/>
    <property type="molecule type" value="Genomic_DNA"/>
</dbReference>
<dbReference type="InterPro" id="IPR050129">
    <property type="entry name" value="Zn_alcohol_dh"/>
</dbReference>
<keyword evidence="3 6" id="KW-0560">Oxidoreductase</keyword>
<evidence type="ECO:0000313" key="7">
    <source>
        <dbReference type="Proteomes" id="UP000236509"/>
    </source>
</evidence>